<feature type="transmembrane region" description="Helical" evidence="4">
    <location>
        <begin position="335"/>
        <end position="356"/>
    </location>
</feature>
<sequence length="415" mass="44181">MKSNHAVPPVWLMGLSNATLGLSTGIIFFVMPQLLAAEHIPEAKIAAITAVAMSANFWAVIFSPILDVHFSRRWYAASFAWLASALLFTAVLNLRHLLLLEVVLTLVVVTAGLSASALGGWLSSICPHDKQNQLSAWMNIALVCGTGIASVMGGELVRHLPVILGAVIAGAMISIPTIIFLFMPAPGPDRRLAGESFAQFNREVLALLRRRQVLIALLLFVSPCSSFALTNILGGLGAEFHASPRVVSLAGGGGAFISGLLGCLLFPLIARGRRLRLLYLVNGIVGSLFTLSLIVLPHVPWTFGLALLGEFLFQAGSYCIQIGIVFETIGKDNPLAATTFAFLTAATNIPVTYMMVADGRGYAMSGLAGSFSIDAAVSIVACILLGLFLYWIPGGGFGKDLKTIEPHEPLLQQER</sequence>
<feature type="transmembrane region" description="Helical" evidence="4">
    <location>
        <begin position="74"/>
        <end position="92"/>
    </location>
</feature>
<feature type="transmembrane region" description="Helical" evidence="4">
    <location>
        <begin position="134"/>
        <end position="154"/>
    </location>
</feature>
<keyword evidence="3 4" id="KW-0472">Membrane</keyword>
<evidence type="ECO:0000256" key="3">
    <source>
        <dbReference type="ARBA" id="ARBA00023136"/>
    </source>
</evidence>
<dbReference type="SUPFAM" id="SSF103473">
    <property type="entry name" value="MFS general substrate transporter"/>
    <property type="match status" value="1"/>
</dbReference>
<organism evidence="5">
    <name type="scientific">Telmatobacter sp. DSM 110680</name>
    <dbReference type="NCBI Taxonomy" id="3036704"/>
    <lineage>
        <taxon>Bacteria</taxon>
        <taxon>Pseudomonadati</taxon>
        <taxon>Acidobacteriota</taxon>
        <taxon>Terriglobia</taxon>
        <taxon>Terriglobales</taxon>
        <taxon>Acidobacteriaceae</taxon>
        <taxon>Telmatobacter</taxon>
    </lineage>
</organism>
<accession>A0AAU7DMF0</accession>
<dbReference type="GO" id="GO:0022857">
    <property type="term" value="F:transmembrane transporter activity"/>
    <property type="evidence" value="ECO:0007669"/>
    <property type="project" value="InterPro"/>
</dbReference>
<keyword evidence="2 4" id="KW-1133">Transmembrane helix</keyword>
<feature type="transmembrane region" description="Helical" evidence="4">
    <location>
        <begin position="12"/>
        <end position="31"/>
    </location>
</feature>
<dbReference type="Gene3D" id="1.20.1250.20">
    <property type="entry name" value="MFS general substrate transporter like domains"/>
    <property type="match status" value="1"/>
</dbReference>
<dbReference type="InterPro" id="IPR036259">
    <property type="entry name" value="MFS_trans_sf"/>
</dbReference>
<evidence type="ECO:0000256" key="2">
    <source>
        <dbReference type="ARBA" id="ARBA00022989"/>
    </source>
</evidence>
<feature type="transmembrane region" description="Helical" evidence="4">
    <location>
        <begin position="302"/>
        <end position="326"/>
    </location>
</feature>
<feature type="transmembrane region" description="Helical" evidence="4">
    <location>
        <begin position="43"/>
        <end position="62"/>
    </location>
</feature>
<name>A0AAU7DMF0_9BACT</name>
<dbReference type="Pfam" id="PF07690">
    <property type="entry name" value="MFS_1"/>
    <property type="match status" value="1"/>
</dbReference>
<evidence type="ECO:0000313" key="5">
    <source>
        <dbReference type="EMBL" id="XBH18208.1"/>
    </source>
</evidence>
<feature type="transmembrane region" description="Helical" evidence="4">
    <location>
        <begin position="98"/>
        <end position="122"/>
    </location>
</feature>
<feature type="transmembrane region" description="Helical" evidence="4">
    <location>
        <begin position="277"/>
        <end position="296"/>
    </location>
</feature>
<feature type="transmembrane region" description="Helical" evidence="4">
    <location>
        <begin position="246"/>
        <end position="270"/>
    </location>
</feature>
<gene>
    <name evidence="5" type="ORF">P8935_02485</name>
</gene>
<feature type="transmembrane region" description="Helical" evidence="4">
    <location>
        <begin position="160"/>
        <end position="182"/>
    </location>
</feature>
<keyword evidence="1 4" id="KW-0812">Transmembrane</keyword>
<dbReference type="EMBL" id="CP121196">
    <property type="protein sequence ID" value="XBH18208.1"/>
    <property type="molecule type" value="Genomic_DNA"/>
</dbReference>
<dbReference type="RefSeq" id="WP_348263431.1">
    <property type="nucleotide sequence ID" value="NZ_CP121196.1"/>
</dbReference>
<feature type="transmembrane region" description="Helical" evidence="4">
    <location>
        <begin position="213"/>
        <end position="234"/>
    </location>
</feature>
<proteinExistence type="predicted"/>
<evidence type="ECO:0000256" key="4">
    <source>
        <dbReference type="SAM" id="Phobius"/>
    </source>
</evidence>
<reference evidence="5" key="1">
    <citation type="submission" date="2023-03" db="EMBL/GenBank/DDBJ databases">
        <title>Edaphobacter sp.</title>
        <authorList>
            <person name="Huber K.J."/>
            <person name="Papendorf J."/>
            <person name="Pilke C."/>
            <person name="Bunk B."/>
            <person name="Sproeer C."/>
            <person name="Pester M."/>
        </authorList>
    </citation>
    <scope>NUCLEOTIDE SEQUENCE</scope>
    <source>
        <strain evidence="5">DSM 110680</strain>
    </source>
</reference>
<dbReference type="InterPro" id="IPR011701">
    <property type="entry name" value="MFS"/>
</dbReference>
<evidence type="ECO:0000256" key="1">
    <source>
        <dbReference type="ARBA" id="ARBA00022692"/>
    </source>
</evidence>
<feature type="transmembrane region" description="Helical" evidence="4">
    <location>
        <begin position="368"/>
        <end position="392"/>
    </location>
</feature>
<protein>
    <submittedName>
        <fullName evidence="5">MFS transporter</fullName>
    </submittedName>
</protein>
<dbReference type="AlphaFoldDB" id="A0AAU7DMF0"/>